<comment type="caution">
    <text evidence="5">The sequence shown here is derived from an EMBL/GenBank/DDBJ whole genome shotgun (WGS) entry which is preliminary data.</text>
</comment>
<dbReference type="SMART" id="SM00419">
    <property type="entry name" value="HTH_CRP"/>
    <property type="match status" value="1"/>
</dbReference>
<reference evidence="5 6" key="1">
    <citation type="journal article" date="2022" name="Genome Biol. Evol.">
        <title>Host diet, physiology and behaviors set the stage for Lachnospiraceae cladogenesis.</title>
        <authorList>
            <person name="Vera-Ponce De Leon A."/>
            <person name="Schneider M."/>
            <person name="Jahnes B.C."/>
            <person name="Sadowski V."/>
            <person name="Camuy-Velez L.A."/>
            <person name="Duan J."/>
            <person name="Sabree Z.L."/>
        </authorList>
    </citation>
    <scope>NUCLEOTIDE SEQUENCE [LARGE SCALE GENOMIC DNA]</scope>
    <source>
        <strain evidence="5 6">PAL227</strain>
    </source>
</reference>
<protein>
    <submittedName>
        <fullName evidence="5">Crp/Fnr family transcriptional regulator</fullName>
    </submittedName>
</protein>
<feature type="domain" description="HTH crp-type" evidence="4">
    <location>
        <begin position="152"/>
        <end position="218"/>
    </location>
</feature>
<dbReference type="Gene3D" id="1.10.10.10">
    <property type="entry name" value="Winged helix-like DNA-binding domain superfamily/Winged helix DNA-binding domain"/>
    <property type="match status" value="1"/>
</dbReference>
<dbReference type="PANTHER" id="PTHR24567">
    <property type="entry name" value="CRP FAMILY TRANSCRIPTIONAL REGULATORY PROTEIN"/>
    <property type="match status" value="1"/>
</dbReference>
<keyword evidence="2" id="KW-0238">DNA-binding</keyword>
<evidence type="ECO:0000256" key="1">
    <source>
        <dbReference type="ARBA" id="ARBA00023015"/>
    </source>
</evidence>
<sequence>MITENETKQLKDHLPFWNHLSAAEKDLILETAVLYNHEKGTLIHGPYYECIGLIYVQKGTLRVYILSEDGREVTLFRIQEGEATVMGAGCVLHDISYDVYIEAATDCELIQVNNAAFAKILAENIYVEAFSYKMSTASLADAMWTLQQVLFLSFDKRLAIFLLDEANATGTTTIKMTQEEIAKLTGSAREVVSRMLNYFASEGYVELGRGVVHLVNKGALKELVMD</sequence>
<keyword evidence="1" id="KW-0805">Transcription regulation</keyword>
<organism evidence="5 6">
    <name type="scientific">Ohessyouella blattaphilus</name>
    <dbReference type="NCBI Taxonomy" id="2949333"/>
    <lineage>
        <taxon>Bacteria</taxon>
        <taxon>Bacillati</taxon>
        <taxon>Bacillota</taxon>
        <taxon>Clostridia</taxon>
        <taxon>Lachnospirales</taxon>
        <taxon>Lachnospiraceae</taxon>
        <taxon>Ohessyouella</taxon>
    </lineage>
</organism>
<dbReference type="Pfam" id="PF00027">
    <property type="entry name" value="cNMP_binding"/>
    <property type="match status" value="1"/>
</dbReference>
<dbReference type="InterPro" id="IPR050397">
    <property type="entry name" value="Env_Response_Regulators"/>
</dbReference>
<dbReference type="InterPro" id="IPR012318">
    <property type="entry name" value="HTH_CRP"/>
</dbReference>
<dbReference type="InterPro" id="IPR036390">
    <property type="entry name" value="WH_DNA-bd_sf"/>
</dbReference>
<evidence type="ECO:0000256" key="3">
    <source>
        <dbReference type="ARBA" id="ARBA00023163"/>
    </source>
</evidence>
<dbReference type="InterPro" id="IPR014710">
    <property type="entry name" value="RmlC-like_jellyroll"/>
</dbReference>
<dbReference type="PANTHER" id="PTHR24567:SF26">
    <property type="entry name" value="REGULATORY PROTEIN YEIL"/>
    <property type="match status" value="1"/>
</dbReference>
<dbReference type="PROSITE" id="PS51063">
    <property type="entry name" value="HTH_CRP_2"/>
    <property type="match status" value="1"/>
</dbReference>
<dbReference type="SUPFAM" id="SSF51206">
    <property type="entry name" value="cAMP-binding domain-like"/>
    <property type="match status" value="1"/>
</dbReference>
<dbReference type="SUPFAM" id="SSF46785">
    <property type="entry name" value="Winged helix' DNA-binding domain"/>
    <property type="match status" value="1"/>
</dbReference>
<keyword evidence="6" id="KW-1185">Reference proteome</keyword>
<dbReference type="Proteomes" id="UP001523565">
    <property type="component" value="Unassembled WGS sequence"/>
</dbReference>
<dbReference type="EMBL" id="JAMZFV010000006">
    <property type="protein sequence ID" value="MCP1109831.1"/>
    <property type="molecule type" value="Genomic_DNA"/>
</dbReference>
<dbReference type="InterPro" id="IPR018490">
    <property type="entry name" value="cNMP-bd_dom_sf"/>
</dbReference>
<dbReference type="CDD" id="cd00092">
    <property type="entry name" value="HTH_CRP"/>
    <property type="match status" value="1"/>
</dbReference>
<evidence type="ECO:0000259" key="4">
    <source>
        <dbReference type="PROSITE" id="PS51063"/>
    </source>
</evidence>
<accession>A0ABT1EJG3</accession>
<evidence type="ECO:0000313" key="5">
    <source>
        <dbReference type="EMBL" id="MCP1109831.1"/>
    </source>
</evidence>
<evidence type="ECO:0000313" key="6">
    <source>
        <dbReference type="Proteomes" id="UP001523565"/>
    </source>
</evidence>
<gene>
    <name evidence="5" type="ORF">NK118_06135</name>
</gene>
<name>A0ABT1EJG3_9FIRM</name>
<keyword evidence="3" id="KW-0804">Transcription</keyword>
<evidence type="ECO:0000256" key="2">
    <source>
        <dbReference type="ARBA" id="ARBA00023125"/>
    </source>
</evidence>
<proteinExistence type="predicted"/>
<dbReference type="CDD" id="cd00038">
    <property type="entry name" value="CAP_ED"/>
    <property type="match status" value="1"/>
</dbReference>
<dbReference type="Pfam" id="PF13545">
    <property type="entry name" value="HTH_Crp_2"/>
    <property type="match status" value="1"/>
</dbReference>
<dbReference type="RefSeq" id="WP_262068712.1">
    <property type="nucleotide sequence ID" value="NZ_JAMXOC010000006.1"/>
</dbReference>
<dbReference type="Gene3D" id="2.60.120.10">
    <property type="entry name" value="Jelly Rolls"/>
    <property type="match status" value="1"/>
</dbReference>
<dbReference type="InterPro" id="IPR036388">
    <property type="entry name" value="WH-like_DNA-bd_sf"/>
</dbReference>
<dbReference type="InterPro" id="IPR000595">
    <property type="entry name" value="cNMP-bd_dom"/>
</dbReference>